<dbReference type="InterPro" id="IPR007627">
    <property type="entry name" value="RNA_pol_sigma70_r2"/>
</dbReference>
<dbReference type="InterPro" id="IPR013249">
    <property type="entry name" value="RNA_pol_sigma70_r4_t2"/>
</dbReference>
<gene>
    <name evidence="7" type="ORF">PEC302110_23030</name>
</gene>
<dbReference type="InterPro" id="IPR039425">
    <property type="entry name" value="RNA_pol_sigma-70-like"/>
</dbReference>
<dbReference type="NCBIfam" id="TIGR02937">
    <property type="entry name" value="sigma70-ECF"/>
    <property type="match status" value="1"/>
</dbReference>
<dbReference type="NCBIfam" id="NF008889">
    <property type="entry name" value="PRK11924.1-1"/>
    <property type="match status" value="1"/>
</dbReference>
<accession>A0AAN0KAX8</accession>
<evidence type="ECO:0000256" key="2">
    <source>
        <dbReference type="ARBA" id="ARBA00023015"/>
    </source>
</evidence>
<dbReference type="GO" id="GO:0016987">
    <property type="term" value="F:sigma factor activity"/>
    <property type="evidence" value="ECO:0007669"/>
    <property type="project" value="UniProtKB-KW"/>
</dbReference>
<dbReference type="RefSeq" id="WP_261848362.1">
    <property type="nucleotide sequence ID" value="NZ_AP028908.1"/>
</dbReference>
<dbReference type="KEGG" id="parl:PEC302110_23030"/>
<dbReference type="InterPro" id="IPR014284">
    <property type="entry name" value="RNA_pol_sigma-70_dom"/>
</dbReference>
<evidence type="ECO:0000256" key="4">
    <source>
        <dbReference type="ARBA" id="ARBA00023163"/>
    </source>
</evidence>
<dbReference type="PANTHER" id="PTHR43133:SF63">
    <property type="entry name" value="RNA POLYMERASE SIGMA FACTOR FECI-RELATED"/>
    <property type="match status" value="1"/>
</dbReference>
<dbReference type="GO" id="GO:0003677">
    <property type="term" value="F:DNA binding"/>
    <property type="evidence" value="ECO:0007669"/>
    <property type="project" value="InterPro"/>
</dbReference>
<feature type="domain" description="RNA polymerase sigma-70 region 2" evidence="5">
    <location>
        <begin position="13"/>
        <end position="78"/>
    </location>
</feature>
<sequence>MAITLEPDILSQLFRGNYQWLVKRLSYTLKCRHNAEDIASETFLRLSINYNLVELREPRAMLTTISNHLVYEVWRRRDLEQAYMTALASRPEIVHPSPEEQQQIMESLILIDKALSGLSDKARDAFFCSQLDGMTYTQIAERLQVSVSMVRKYMAKALTQCYLVIAEHTPK</sequence>
<reference evidence="8" key="1">
    <citation type="journal article" date="2024" name="Int. J. Syst. Evol. Microbiol.">
        <title>Pectobacterium araliae sp. nov., a pathogen causing bacterial soft rot of Japanese angelica tree in Japan.</title>
        <authorList>
            <person name="Sawada H."/>
            <person name="Someya N."/>
            <person name="Morohoshi T."/>
            <person name="Ono M."/>
            <person name="Satou M."/>
        </authorList>
    </citation>
    <scope>NUCLEOTIDE SEQUENCE [LARGE SCALE GENOMIC DNA]</scope>
    <source>
        <strain evidence="8">MAFF 302110</strain>
    </source>
</reference>
<keyword evidence="8" id="KW-1185">Reference proteome</keyword>
<evidence type="ECO:0000313" key="7">
    <source>
        <dbReference type="EMBL" id="BES85206.1"/>
    </source>
</evidence>
<proteinExistence type="inferred from homology"/>
<dbReference type="SUPFAM" id="SSF88946">
    <property type="entry name" value="Sigma2 domain of RNA polymerase sigma factors"/>
    <property type="match status" value="1"/>
</dbReference>
<evidence type="ECO:0000256" key="1">
    <source>
        <dbReference type="ARBA" id="ARBA00010641"/>
    </source>
</evidence>
<dbReference type="InterPro" id="IPR036388">
    <property type="entry name" value="WH-like_DNA-bd_sf"/>
</dbReference>
<evidence type="ECO:0000259" key="5">
    <source>
        <dbReference type="Pfam" id="PF04542"/>
    </source>
</evidence>
<dbReference type="Proteomes" id="UP001377830">
    <property type="component" value="Chromosome"/>
</dbReference>
<evidence type="ECO:0000259" key="6">
    <source>
        <dbReference type="Pfam" id="PF08281"/>
    </source>
</evidence>
<comment type="similarity">
    <text evidence="1">Belongs to the sigma-70 factor family. ECF subfamily.</text>
</comment>
<dbReference type="Pfam" id="PF08281">
    <property type="entry name" value="Sigma70_r4_2"/>
    <property type="match status" value="1"/>
</dbReference>
<keyword evidence="3" id="KW-0731">Sigma factor</keyword>
<protein>
    <submittedName>
        <fullName evidence="7">Sigma-70 family RNA polymerase sigma factor</fullName>
    </submittedName>
</protein>
<name>A0AAN0KAX8_9GAMM</name>
<dbReference type="PANTHER" id="PTHR43133">
    <property type="entry name" value="RNA POLYMERASE ECF-TYPE SIGMA FACTO"/>
    <property type="match status" value="1"/>
</dbReference>
<evidence type="ECO:0000313" key="8">
    <source>
        <dbReference type="Proteomes" id="UP001377830"/>
    </source>
</evidence>
<dbReference type="InterPro" id="IPR013325">
    <property type="entry name" value="RNA_pol_sigma_r2"/>
</dbReference>
<organism evidence="7 8">
    <name type="scientific">Pectobacterium araliae</name>
    <dbReference type="NCBI Taxonomy" id="3073862"/>
    <lineage>
        <taxon>Bacteria</taxon>
        <taxon>Pseudomonadati</taxon>
        <taxon>Pseudomonadota</taxon>
        <taxon>Gammaproteobacteria</taxon>
        <taxon>Enterobacterales</taxon>
        <taxon>Pectobacteriaceae</taxon>
        <taxon>Pectobacterium</taxon>
    </lineage>
</organism>
<dbReference type="EMBL" id="AP028908">
    <property type="protein sequence ID" value="BES85206.1"/>
    <property type="molecule type" value="Genomic_DNA"/>
</dbReference>
<keyword evidence="4" id="KW-0804">Transcription</keyword>
<dbReference type="SUPFAM" id="SSF88659">
    <property type="entry name" value="Sigma3 and sigma4 domains of RNA polymerase sigma factors"/>
    <property type="match status" value="1"/>
</dbReference>
<dbReference type="InterPro" id="IPR013324">
    <property type="entry name" value="RNA_pol_sigma_r3/r4-like"/>
</dbReference>
<dbReference type="Gene3D" id="1.10.1740.10">
    <property type="match status" value="1"/>
</dbReference>
<keyword evidence="2" id="KW-0805">Transcription regulation</keyword>
<dbReference type="AlphaFoldDB" id="A0AAN0KAX8"/>
<dbReference type="GO" id="GO:0006352">
    <property type="term" value="P:DNA-templated transcription initiation"/>
    <property type="evidence" value="ECO:0007669"/>
    <property type="project" value="InterPro"/>
</dbReference>
<feature type="domain" description="RNA polymerase sigma factor 70 region 4 type 2" evidence="6">
    <location>
        <begin position="110"/>
        <end position="161"/>
    </location>
</feature>
<dbReference type="Pfam" id="PF04542">
    <property type="entry name" value="Sigma70_r2"/>
    <property type="match status" value="1"/>
</dbReference>
<dbReference type="Gene3D" id="1.10.10.10">
    <property type="entry name" value="Winged helix-like DNA-binding domain superfamily/Winged helix DNA-binding domain"/>
    <property type="match status" value="1"/>
</dbReference>
<evidence type="ECO:0000256" key="3">
    <source>
        <dbReference type="ARBA" id="ARBA00023082"/>
    </source>
</evidence>